<keyword evidence="4 5" id="KW-0808">Transferase</keyword>
<dbReference type="InterPro" id="IPR004045">
    <property type="entry name" value="Glutathione_S-Trfase_N"/>
</dbReference>
<dbReference type="Pfam" id="PF02798">
    <property type="entry name" value="GST_N"/>
    <property type="match status" value="1"/>
</dbReference>
<dbReference type="SUPFAM" id="SSF47616">
    <property type="entry name" value="GST C-terminal domain-like"/>
    <property type="match status" value="1"/>
</dbReference>
<evidence type="ECO:0000256" key="3">
    <source>
        <dbReference type="ARBA" id="ARBA00022490"/>
    </source>
</evidence>
<evidence type="ECO:0000313" key="9">
    <source>
        <dbReference type="Proteomes" id="UP000654395"/>
    </source>
</evidence>
<comment type="catalytic activity">
    <reaction evidence="5">
        <text>RX + glutathione = an S-substituted glutathione + a halide anion + H(+)</text>
        <dbReference type="Rhea" id="RHEA:16437"/>
        <dbReference type="ChEBI" id="CHEBI:15378"/>
        <dbReference type="ChEBI" id="CHEBI:16042"/>
        <dbReference type="ChEBI" id="CHEBI:17792"/>
        <dbReference type="ChEBI" id="CHEBI:57925"/>
        <dbReference type="ChEBI" id="CHEBI:90779"/>
        <dbReference type="EC" id="2.5.1.18"/>
    </reaction>
</comment>
<dbReference type="OrthoDB" id="4951845at2759"/>
<comment type="subcellular location">
    <subcellularLocation>
        <location evidence="1">Cytoplasm</location>
    </subcellularLocation>
</comment>
<dbReference type="SUPFAM" id="SSF52833">
    <property type="entry name" value="Thioredoxin-like"/>
    <property type="match status" value="1"/>
</dbReference>
<dbReference type="InterPro" id="IPR004046">
    <property type="entry name" value="GST_C"/>
</dbReference>
<dbReference type="FunFam" id="1.20.1050.10:FF:000003">
    <property type="entry name" value="Glutathione S-transferase 2"/>
    <property type="match status" value="1"/>
</dbReference>
<feature type="non-terminal residue" evidence="8">
    <location>
        <position position="1"/>
    </location>
</feature>
<protein>
    <recommendedName>
        <fullName evidence="5">Glutathione S-transferase</fullName>
        <ecNumber evidence="5">2.5.1.18</ecNumber>
    </recommendedName>
</protein>
<dbReference type="Proteomes" id="UP000654395">
    <property type="component" value="Unassembled WGS sequence"/>
</dbReference>
<organism evidence="8 9">
    <name type="scientific">Urocolius indicus</name>
    <name type="common">Red-faced mousebird</name>
    <name type="synonym">Colius indicus</name>
    <dbReference type="NCBI Taxonomy" id="458196"/>
    <lineage>
        <taxon>Eukaryota</taxon>
        <taxon>Metazoa</taxon>
        <taxon>Chordata</taxon>
        <taxon>Craniata</taxon>
        <taxon>Vertebrata</taxon>
        <taxon>Euteleostomi</taxon>
        <taxon>Archelosauria</taxon>
        <taxon>Archosauria</taxon>
        <taxon>Dinosauria</taxon>
        <taxon>Saurischia</taxon>
        <taxon>Theropoda</taxon>
        <taxon>Coelurosauria</taxon>
        <taxon>Aves</taxon>
        <taxon>Neognathae</taxon>
        <taxon>Neoaves</taxon>
        <taxon>Telluraves</taxon>
        <taxon>Coraciimorphae</taxon>
        <taxon>Coliiformes</taxon>
        <taxon>Coliidae</taxon>
        <taxon>Urocolius</taxon>
    </lineage>
</organism>
<evidence type="ECO:0000313" key="8">
    <source>
        <dbReference type="EMBL" id="NXX86812.1"/>
    </source>
</evidence>
<dbReference type="InterPro" id="IPR003081">
    <property type="entry name" value="GST_mu"/>
</dbReference>
<dbReference type="InterPro" id="IPR040079">
    <property type="entry name" value="Glutathione_S-Trfase"/>
</dbReference>
<dbReference type="PROSITE" id="PS50404">
    <property type="entry name" value="GST_NTER"/>
    <property type="match status" value="1"/>
</dbReference>
<dbReference type="AlphaFoldDB" id="A0A852LCK1"/>
<accession>A0A852LCK1</accession>
<keyword evidence="3" id="KW-0963">Cytoplasm</keyword>
<proteinExistence type="inferred from homology"/>
<reference evidence="8" key="1">
    <citation type="submission" date="2020-02" db="EMBL/GenBank/DDBJ databases">
        <title>Bird 10,000 Genomes (B10K) Project - Family phase.</title>
        <authorList>
            <person name="Zhang G."/>
        </authorList>
    </citation>
    <scope>NUCLEOTIDE SEQUENCE</scope>
    <source>
        <strain evidence="8">B10K-DU-030-59</strain>
    </source>
</reference>
<dbReference type="GO" id="GO:0006749">
    <property type="term" value="P:glutathione metabolic process"/>
    <property type="evidence" value="ECO:0007669"/>
    <property type="project" value="TreeGrafter"/>
</dbReference>
<comment type="caution">
    <text evidence="8">The sequence shown here is derived from an EMBL/GenBank/DDBJ whole genome shotgun (WGS) entry which is preliminary data.</text>
</comment>
<dbReference type="InterPro" id="IPR036249">
    <property type="entry name" value="Thioredoxin-like_sf"/>
</dbReference>
<gene>
    <name evidence="8" type="primary">Gstm2</name>
    <name evidence="8" type="ORF">UROIND_R14905</name>
</gene>
<dbReference type="GO" id="GO:0042802">
    <property type="term" value="F:identical protein binding"/>
    <property type="evidence" value="ECO:0007669"/>
    <property type="project" value="UniProtKB-ARBA"/>
</dbReference>
<comment type="similarity">
    <text evidence="2 5">Belongs to the GST superfamily. Mu family.</text>
</comment>
<dbReference type="EC" id="2.5.1.18" evidence="5"/>
<keyword evidence="9" id="KW-1185">Reference proteome</keyword>
<evidence type="ECO:0000259" key="6">
    <source>
        <dbReference type="PROSITE" id="PS50404"/>
    </source>
</evidence>
<dbReference type="SFLD" id="SFLDS00019">
    <property type="entry name" value="Glutathione_Transferase_(cytos"/>
    <property type="match status" value="1"/>
</dbReference>
<sequence length="160" mass="18785">LPYLIDGPTKLTQSNAILRYIARKHNMCGETEQEQLQVDMLENQIMDLRMSFIYLCYSPDVESFKPVFLEQMCGKLRELSRFLGSRSWFVGDKLTLVDFAAYDVLDQLRMFCPDCPELKGNLEKFLQRFEALEKISAYMRSGRFLRTPVYWPTAKWGNTK</sequence>
<evidence type="ECO:0000256" key="2">
    <source>
        <dbReference type="ARBA" id="ARBA00005861"/>
    </source>
</evidence>
<dbReference type="PROSITE" id="PS50405">
    <property type="entry name" value="GST_CTER"/>
    <property type="match status" value="1"/>
</dbReference>
<feature type="domain" description="GST C-terminal" evidence="7">
    <location>
        <begin position="31"/>
        <end position="149"/>
    </location>
</feature>
<dbReference type="GO" id="GO:0005737">
    <property type="term" value="C:cytoplasm"/>
    <property type="evidence" value="ECO:0007669"/>
    <property type="project" value="UniProtKB-SubCell"/>
</dbReference>
<feature type="domain" description="GST N-terminal" evidence="6">
    <location>
        <begin position="1"/>
        <end position="29"/>
    </location>
</feature>
<dbReference type="Gene3D" id="1.20.1050.130">
    <property type="match status" value="1"/>
</dbReference>
<dbReference type="EMBL" id="WBNH01012456">
    <property type="protein sequence ID" value="NXX86812.1"/>
    <property type="molecule type" value="Genomic_DNA"/>
</dbReference>
<dbReference type="PRINTS" id="PR01267">
    <property type="entry name" value="GSTRNSFRASEM"/>
</dbReference>
<dbReference type="InterPro" id="IPR036282">
    <property type="entry name" value="Glutathione-S-Trfase_C_sf"/>
</dbReference>
<dbReference type="PANTHER" id="PTHR11571">
    <property type="entry name" value="GLUTATHIONE S-TRANSFERASE"/>
    <property type="match status" value="1"/>
</dbReference>
<dbReference type="InterPro" id="IPR010987">
    <property type="entry name" value="Glutathione-S-Trfase_C-like"/>
</dbReference>
<evidence type="ECO:0000256" key="4">
    <source>
        <dbReference type="ARBA" id="ARBA00022679"/>
    </source>
</evidence>
<evidence type="ECO:0000259" key="7">
    <source>
        <dbReference type="PROSITE" id="PS50405"/>
    </source>
</evidence>
<dbReference type="PANTHER" id="PTHR11571:SF133">
    <property type="entry name" value="GLUTATHIONE S-TRANSFERASE MU 3"/>
    <property type="match status" value="1"/>
</dbReference>
<evidence type="ECO:0000256" key="5">
    <source>
        <dbReference type="RuleBase" id="RU003494"/>
    </source>
</evidence>
<feature type="non-terminal residue" evidence="8">
    <location>
        <position position="160"/>
    </location>
</feature>
<evidence type="ECO:0000256" key="1">
    <source>
        <dbReference type="ARBA" id="ARBA00004496"/>
    </source>
</evidence>
<dbReference type="GO" id="GO:0004364">
    <property type="term" value="F:glutathione transferase activity"/>
    <property type="evidence" value="ECO:0007669"/>
    <property type="project" value="UniProtKB-EC"/>
</dbReference>
<dbReference type="InterPro" id="IPR050213">
    <property type="entry name" value="GST_superfamily"/>
</dbReference>
<dbReference type="Pfam" id="PF00043">
    <property type="entry name" value="GST_C"/>
    <property type="match status" value="1"/>
</dbReference>
<name>A0A852LCK1_UROIN</name>